<keyword evidence="2" id="KW-1185">Reference proteome</keyword>
<gene>
    <name evidence="1" type="ORF">MG293_019816</name>
</gene>
<accession>A0AAD4XXR9</accession>
<comment type="caution">
    <text evidence="1">The sequence shown here is derived from an EMBL/GenBank/DDBJ whole genome shotgun (WGS) entry which is preliminary data.</text>
</comment>
<evidence type="ECO:0000313" key="2">
    <source>
        <dbReference type="Proteomes" id="UP001214576"/>
    </source>
</evidence>
<name>A0AAD4XXR9_OVIAM</name>
<protein>
    <submittedName>
        <fullName evidence="1">Uncharacterized protein</fullName>
    </submittedName>
</protein>
<dbReference type="AlphaFoldDB" id="A0AAD4XXR9"/>
<organism evidence="1 2">
    <name type="scientific">Ovis ammon polii</name>
    <dbReference type="NCBI Taxonomy" id="230172"/>
    <lineage>
        <taxon>Eukaryota</taxon>
        <taxon>Metazoa</taxon>
        <taxon>Chordata</taxon>
        <taxon>Craniata</taxon>
        <taxon>Vertebrata</taxon>
        <taxon>Euteleostomi</taxon>
        <taxon>Mammalia</taxon>
        <taxon>Eutheria</taxon>
        <taxon>Laurasiatheria</taxon>
        <taxon>Artiodactyla</taxon>
        <taxon>Ruminantia</taxon>
        <taxon>Pecora</taxon>
        <taxon>Bovidae</taxon>
        <taxon>Caprinae</taxon>
        <taxon>Ovis</taxon>
    </lineage>
</organism>
<sequence length="197" mass="21227">MDGKSSRLDVQANLLALPPCIFSLDSHPGHTSGASGNAVRILGIDTSEIKVVLCTGNNWLSCAAFPDDTESLPQDRASIVSPPPHRYGPVVLSPERDYNCPYSLHLPRFFQVIESEPSFGSQSKEIQAKDPGPKVMKDGVILTPVPSICSRDCEKSLLLLRPGDAVTPDKQGFYRISLCALGPTPGNGARGWDVNKE</sequence>
<dbReference type="EMBL" id="JAKZEL010000026">
    <property type="protein sequence ID" value="KAI4529960.1"/>
    <property type="molecule type" value="Genomic_DNA"/>
</dbReference>
<evidence type="ECO:0000313" key="1">
    <source>
        <dbReference type="EMBL" id="KAI4529960.1"/>
    </source>
</evidence>
<dbReference type="Proteomes" id="UP001214576">
    <property type="component" value="Unassembled WGS sequence"/>
</dbReference>
<reference evidence="1" key="1">
    <citation type="submission" date="2022-03" db="EMBL/GenBank/DDBJ databases">
        <title>Genomic analyses of argali, domestic sheep and their hybrids provide insights into chromosomal evolution, heterosis and genetic basis of agronomic traits.</title>
        <authorList>
            <person name="Li M."/>
        </authorList>
    </citation>
    <scope>NUCLEOTIDE SEQUENCE</scope>
    <source>
        <strain evidence="1">CAU-MHL-2022a</strain>
        <tissue evidence="1">Skin</tissue>
    </source>
</reference>
<proteinExistence type="predicted"/>